<dbReference type="Proteomes" id="UP001241472">
    <property type="component" value="Unassembled WGS sequence"/>
</dbReference>
<keyword evidence="3" id="KW-0472">Membrane</keyword>
<feature type="domain" description="Bacterial sugar transferase" evidence="4">
    <location>
        <begin position="46"/>
        <end position="232"/>
    </location>
</feature>
<comment type="similarity">
    <text evidence="1">Belongs to the bacterial sugar transferase family.</text>
</comment>
<reference evidence="5 6" key="1">
    <citation type="submission" date="2023-07" db="EMBL/GenBank/DDBJ databases">
        <title>Sorghum-associated microbial communities from plants grown in Nebraska, USA.</title>
        <authorList>
            <person name="Schachtman D."/>
        </authorList>
    </citation>
    <scope>NUCLEOTIDE SEQUENCE [LARGE SCALE GENOMIC DNA]</scope>
    <source>
        <strain evidence="5 6">DS1307</strain>
    </source>
</reference>
<evidence type="ECO:0000256" key="1">
    <source>
        <dbReference type="ARBA" id="ARBA00006464"/>
    </source>
</evidence>
<dbReference type="EMBL" id="JAUSRF010000012">
    <property type="protein sequence ID" value="MDP9838915.1"/>
    <property type="molecule type" value="Genomic_DNA"/>
</dbReference>
<keyword evidence="6" id="KW-1185">Reference proteome</keyword>
<dbReference type="Pfam" id="PF02397">
    <property type="entry name" value="Bac_transf"/>
    <property type="match status" value="1"/>
</dbReference>
<gene>
    <name evidence="5" type="ORF">J2T09_003687</name>
</gene>
<feature type="transmembrane region" description="Helical" evidence="3">
    <location>
        <begin position="51"/>
        <end position="74"/>
    </location>
</feature>
<dbReference type="PANTHER" id="PTHR30576:SF0">
    <property type="entry name" value="UNDECAPRENYL-PHOSPHATE N-ACETYLGALACTOSAMINYL 1-PHOSPHATE TRANSFERASE-RELATED"/>
    <property type="match status" value="1"/>
</dbReference>
<accession>A0ABT9PWR3</accession>
<organism evidence="5 6">
    <name type="scientific">Neorhizobium huautlense</name>
    <dbReference type="NCBI Taxonomy" id="67774"/>
    <lineage>
        <taxon>Bacteria</taxon>
        <taxon>Pseudomonadati</taxon>
        <taxon>Pseudomonadota</taxon>
        <taxon>Alphaproteobacteria</taxon>
        <taxon>Hyphomicrobiales</taxon>
        <taxon>Rhizobiaceae</taxon>
        <taxon>Rhizobium/Agrobacterium group</taxon>
        <taxon>Neorhizobium</taxon>
    </lineage>
</organism>
<evidence type="ECO:0000313" key="5">
    <source>
        <dbReference type="EMBL" id="MDP9838915.1"/>
    </source>
</evidence>
<comment type="caution">
    <text evidence="5">The sequence shown here is derived from an EMBL/GenBank/DDBJ whole genome shotgun (WGS) entry which is preliminary data.</text>
</comment>
<keyword evidence="2" id="KW-0270">Exopolysaccharide synthesis</keyword>
<evidence type="ECO:0000313" key="6">
    <source>
        <dbReference type="Proteomes" id="UP001241472"/>
    </source>
</evidence>
<evidence type="ECO:0000256" key="2">
    <source>
        <dbReference type="ARBA" id="ARBA00023169"/>
    </source>
</evidence>
<sequence>MSISDLHKSAAYATVRSREPFAVAKSNSRAVAFSKPRLKSGHLAAKRAVDISVSLMALIALAPLLLAVAVLIKLDSPGPVLFRQTRWGKDCSKIRVYKFRSMRTDLGDSTGVAQTVKNDPRITKIGAILRKTNIDELPQLLNVLKGDMSLVGPRCHAIGMLAAGIPYEDLVPDYHRRHMVKPGMTGLAQMRGLRGPTDRPGKARARIACDLHYIDKFSVWFDIRIMVGTVLSELRGGKGF</sequence>
<evidence type="ECO:0000259" key="4">
    <source>
        <dbReference type="Pfam" id="PF02397"/>
    </source>
</evidence>
<proteinExistence type="inferred from homology"/>
<name>A0ABT9PWR3_9HYPH</name>
<dbReference type="PANTHER" id="PTHR30576">
    <property type="entry name" value="COLANIC BIOSYNTHESIS UDP-GLUCOSE LIPID CARRIER TRANSFERASE"/>
    <property type="match status" value="1"/>
</dbReference>
<evidence type="ECO:0000256" key="3">
    <source>
        <dbReference type="SAM" id="Phobius"/>
    </source>
</evidence>
<protein>
    <submittedName>
        <fullName evidence="5">Lipopolysaccharide/colanic/teichoic acid biosynthesis glycosyltransferase</fullName>
    </submittedName>
</protein>
<dbReference type="InterPro" id="IPR003362">
    <property type="entry name" value="Bact_transf"/>
</dbReference>
<keyword evidence="3" id="KW-1133">Transmembrane helix</keyword>
<keyword evidence="3" id="KW-0812">Transmembrane</keyword>